<protein>
    <submittedName>
        <fullName evidence="1">Crotonase</fullName>
    </submittedName>
</protein>
<dbReference type="AlphaFoldDB" id="A0A2U1N3J3"/>
<dbReference type="STRING" id="35608.A0A2U1N3J3"/>
<name>A0A2U1N3J3_ARTAN</name>
<sequence length="98" mass="10776">MVQSLDRADKIGSQSEAQQMIEVVRQKFLENGPLHPACLDIVKEGIVYGGHLGEADDFNRLVVSEAAKGHLINVFFSQHATSKPRAIKKGIVIDEGFM</sequence>
<dbReference type="Gene3D" id="3.90.226.10">
    <property type="entry name" value="2-enoyl-CoA Hydratase, Chain A, domain 1"/>
    <property type="match status" value="1"/>
</dbReference>
<comment type="caution">
    <text evidence="1">The sequence shown here is derived from an EMBL/GenBank/DDBJ whole genome shotgun (WGS) entry which is preliminary data.</text>
</comment>
<proteinExistence type="predicted"/>
<reference evidence="1 2" key="1">
    <citation type="journal article" date="2018" name="Mol. Plant">
        <title>The genome of Artemisia annua provides insight into the evolution of Asteraceae family and artemisinin biosynthesis.</title>
        <authorList>
            <person name="Shen Q."/>
            <person name="Zhang L."/>
            <person name="Liao Z."/>
            <person name="Wang S."/>
            <person name="Yan T."/>
            <person name="Shi P."/>
            <person name="Liu M."/>
            <person name="Fu X."/>
            <person name="Pan Q."/>
            <person name="Wang Y."/>
            <person name="Lv Z."/>
            <person name="Lu X."/>
            <person name="Zhang F."/>
            <person name="Jiang W."/>
            <person name="Ma Y."/>
            <person name="Chen M."/>
            <person name="Hao X."/>
            <person name="Li L."/>
            <person name="Tang Y."/>
            <person name="Lv G."/>
            <person name="Zhou Y."/>
            <person name="Sun X."/>
            <person name="Brodelius P.E."/>
            <person name="Rose J.K.C."/>
            <person name="Tang K."/>
        </authorList>
    </citation>
    <scope>NUCLEOTIDE SEQUENCE [LARGE SCALE GENOMIC DNA]</scope>
    <source>
        <strain evidence="2">cv. Huhao1</strain>
        <tissue evidence="1">Leaf</tissue>
    </source>
</reference>
<keyword evidence="2" id="KW-1185">Reference proteome</keyword>
<dbReference type="EMBL" id="PKPP01003714">
    <property type="protein sequence ID" value="PWA68059.1"/>
    <property type="molecule type" value="Genomic_DNA"/>
</dbReference>
<evidence type="ECO:0000313" key="2">
    <source>
        <dbReference type="Proteomes" id="UP000245207"/>
    </source>
</evidence>
<evidence type="ECO:0000313" key="1">
    <source>
        <dbReference type="EMBL" id="PWA68059.1"/>
    </source>
</evidence>
<dbReference type="Proteomes" id="UP000245207">
    <property type="component" value="Unassembled WGS sequence"/>
</dbReference>
<accession>A0A2U1N3J3</accession>
<gene>
    <name evidence="1" type="ORF">CTI12_AA308480</name>
</gene>
<organism evidence="1 2">
    <name type="scientific">Artemisia annua</name>
    <name type="common">Sweet wormwood</name>
    <dbReference type="NCBI Taxonomy" id="35608"/>
    <lineage>
        <taxon>Eukaryota</taxon>
        <taxon>Viridiplantae</taxon>
        <taxon>Streptophyta</taxon>
        <taxon>Embryophyta</taxon>
        <taxon>Tracheophyta</taxon>
        <taxon>Spermatophyta</taxon>
        <taxon>Magnoliopsida</taxon>
        <taxon>eudicotyledons</taxon>
        <taxon>Gunneridae</taxon>
        <taxon>Pentapetalae</taxon>
        <taxon>asterids</taxon>
        <taxon>campanulids</taxon>
        <taxon>Asterales</taxon>
        <taxon>Asteraceae</taxon>
        <taxon>Asteroideae</taxon>
        <taxon>Anthemideae</taxon>
        <taxon>Artemisiinae</taxon>
        <taxon>Artemisia</taxon>
    </lineage>
</organism>